<feature type="domain" description="HTH cro/C1-type" evidence="2">
    <location>
        <begin position="18"/>
        <end position="72"/>
    </location>
</feature>
<evidence type="ECO:0000313" key="4">
    <source>
        <dbReference type="Proteomes" id="UP000197024"/>
    </source>
</evidence>
<dbReference type="GO" id="GO:0003700">
    <property type="term" value="F:DNA-binding transcription factor activity"/>
    <property type="evidence" value="ECO:0007669"/>
    <property type="project" value="TreeGrafter"/>
</dbReference>
<reference evidence="3 4" key="2">
    <citation type="submission" date="2017-06" db="EMBL/GenBank/DDBJ databases">
        <authorList>
            <person name="Kim H.J."/>
            <person name="Triplett B.A."/>
        </authorList>
    </citation>
    <scope>NUCLEOTIDE SEQUENCE [LARGE SCALE GENOMIC DNA]</scope>
    <source>
        <strain evidence="3 4">BZC3</strain>
    </source>
</reference>
<sequence>MAMAEAPNPVDVEVGARVRAYREAAGLSQQDLSRLIRISVQQIQKYERGQNRISVSRLVQIAEQLGTSGAVLLGETAGPRGADPQTLLEIPGALDLVYAYQGIRNAAHRQALLAMARALDARKTD</sequence>
<name>A0A1Z3LTI3_BREDI</name>
<dbReference type="Proteomes" id="UP000197024">
    <property type="component" value="Chromosome"/>
</dbReference>
<dbReference type="PANTHER" id="PTHR46797">
    <property type="entry name" value="HTH-TYPE TRANSCRIPTIONAL REGULATOR"/>
    <property type="match status" value="1"/>
</dbReference>
<accession>A0A1Z3LTI3</accession>
<evidence type="ECO:0000256" key="1">
    <source>
        <dbReference type="ARBA" id="ARBA00023125"/>
    </source>
</evidence>
<evidence type="ECO:0000313" key="3">
    <source>
        <dbReference type="EMBL" id="ASD25459.1"/>
    </source>
</evidence>
<dbReference type="InterPro" id="IPR050807">
    <property type="entry name" value="TransReg_Diox_bact_type"/>
</dbReference>
<evidence type="ECO:0000259" key="2">
    <source>
        <dbReference type="PROSITE" id="PS50943"/>
    </source>
</evidence>
<protein>
    <submittedName>
        <fullName evidence="3">Transcriptional regulator</fullName>
    </submittedName>
</protein>
<proteinExistence type="predicted"/>
<gene>
    <name evidence="3" type="ORF">CD943_00205</name>
</gene>
<dbReference type="SMART" id="SM00530">
    <property type="entry name" value="HTH_XRE"/>
    <property type="match status" value="1"/>
</dbReference>
<dbReference type="Pfam" id="PF01381">
    <property type="entry name" value="HTH_3"/>
    <property type="match status" value="1"/>
</dbReference>
<dbReference type="EMBL" id="CP021995">
    <property type="protein sequence ID" value="ASD25459.1"/>
    <property type="molecule type" value="Genomic_DNA"/>
</dbReference>
<dbReference type="PROSITE" id="PS50943">
    <property type="entry name" value="HTH_CROC1"/>
    <property type="match status" value="1"/>
</dbReference>
<dbReference type="InterPro" id="IPR001387">
    <property type="entry name" value="Cro/C1-type_HTH"/>
</dbReference>
<dbReference type="InterPro" id="IPR010982">
    <property type="entry name" value="Lambda_DNA-bd_dom_sf"/>
</dbReference>
<reference evidence="3 4" key="1">
    <citation type="submission" date="2017-06" db="EMBL/GenBank/DDBJ databases">
        <title>Biodegradation of gentamicin by bacterial consortia AMQD4 in synthetic medium and raw gentamicin sewage.</title>
        <authorList>
            <person name="Chang H."/>
            <person name="Feng Y."/>
            <person name="Li Z."/>
            <person name="Xue J."/>
            <person name="Cheng D."/>
        </authorList>
    </citation>
    <scope>NUCLEOTIDE SEQUENCE [LARGE SCALE GENOMIC DNA]</scope>
    <source>
        <strain evidence="3 4">BZC3</strain>
    </source>
</reference>
<dbReference type="GO" id="GO:0003677">
    <property type="term" value="F:DNA binding"/>
    <property type="evidence" value="ECO:0007669"/>
    <property type="project" value="UniProtKB-KW"/>
</dbReference>
<dbReference type="SUPFAM" id="SSF47413">
    <property type="entry name" value="lambda repressor-like DNA-binding domains"/>
    <property type="match status" value="1"/>
</dbReference>
<dbReference type="CDD" id="cd00093">
    <property type="entry name" value="HTH_XRE"/>
    <property type="match status" value="1"/>
</dbReference>
<dbReference type="Gene3D" id="1.10.260.40">
    <property type="entry name" value="lambda repressor-like DNA-binding domains"/>
    <property type="match status" value="1"/>
</dbReference>
<organism evidence="3 4">
    <name type="scientific">Brevundimonas diminuta</name>
    <name type="common">Pseudomonas diminuta</name>
    <dbReference type="NCBI Taxonomy" id="293"/>
    <lineage>
        <taxon>Bacteria</taxon>
        <taxon>Pseudomonadati</taxon>
        <taxon>Pseudomonadota</taxon>
        <taxon>Alphaproteobacteria</taxon>
        <taxon>Caulobacterales</taxon>
        <taxon>Caulobacteraceae</taxon>
        <taxon>Brevundimonas</taxon>
    </lineage>
</organism>
<dbReference type="AlphaFoldDB" id="A0A1Z3LTI3"/>
<dbReference type="PANTHER" id="PTHR46797:SF1">
    <property type="entry name" value="METHYLPHOSPHONATE SYNTHASE"/>
    <property type="match status" value="1"/>
</dbReference>
<keyword evidence="1" id="KW-0238">DNA-binding</keyword>
<dbReference type="GO" id="GO:0005829">
    <property type="term" value="C:cytosol"/>
    <property type="evidence" value="ECO:0007669"/>
    <property type="project" value="TreeGrafter"/>
</dbReference>